<dbReference type="InterPro" id="IPR003593">
    <property type="entry name" value="AAA+_ATPase"/>
</dbReference>
<name>A0AA37J0K8_9FIRM</name>
<sequence>MLLEVTRLTAGYRAPVVREASFTLAPGEMVALLGPNGCGKSTLLRGISGSGRVFSGSVTVCGADCLAMTARQRARKLALLPQRVGVLPGFTAREVIGMGRYAHSGLFGGPGPGDAARVEQAAKTFGVEQLLEKDCAALSEGQRQLIHLCRVAVQDAPVILLDEPNSALDFSNTHRLFAALRGWIAGGQRGALVVLHDPALALRWCDRVLLMQGGAIRGELTPGGGAGAAQAALAALYPGLRIWESPGGLVCTLDAPVPGAAEGLP</sequence>
<evidence type="ECO:0000256" key="3">
    <source>
        <dbReference type="ARBA" id="ARBA00022840"/>
    </source>
</evidence>
<reference evidence="6" key="1">
    <citation type="journal article" date="2022" name="Int. J. Syst. Evol. Microbiol.">
        <title>Genome-based, phenotypic and chemotaxonomic classification of Faecalibacterium strains: proposal of three novel species Faecalibacterium duncaniae sp. nov., Faecalibacterium hattorii sp. nov. and Faecalibacterium gallinarum sp. nov. .</title>
        <authorList>
            <person name="Sakamoto M."/>
            <person name="Sakurai N."/>
            <person name="Tanno H."/>
            <person name="Iino T."/>
            <person name="Ohkuma M."/>
            <person name="Endo A."/>
        </authorList>
    </citation>
    <scope>NUCLEOTIDE SEQUENCE</scope>
    <source>
        <strain evidence="6">JCM 17207</strain>
    </source>
</reference>
<evidence type="ECO:0000259" key="5">
    <source>
        <dbReference type="PROSITE" id="PS50893"/>
    </source>
</evidence>
<dbReference type="Proteomes" id="UP001055185">
    <property type="component" value="Unassembled WGS sequence"/>
</dbReference>
<evidence type="ECO:0000256" key="1">
    <source>
        <dbReference type="ARBA" id="ARBA00022448"/>
    </source>
</evidence>
<dbReference type="PROSITE" id="PS50893">
    <property type="entry name" value="ABC_TRANSPORTER_2"/>
    <property type="match status" value="1"/>
</dbReference>
<dbReference type="PANTHER" id="PTHR42794:SF1">
    <property type="entry name" value="HEMIN IMPORT ATP-BINDING PROTEIN HMUV"/>
    <property type="match status" value="1"/>
</dbReference>
<evidence type="ECO:0000313" key="6">
    <source>
        <dbReference type="EMBL" id="GJN65673.1"/>
    </source>
</evidence>
<evidence type="ECO:0000256" key="2">
    <source>
        <dbReference type="ARBA" id="ARBA00022741"/>
    </source>
</evidence>
<dbReference type="GO" id="GO:0005524">
    <property type="term" value="F:ATP binding"/>
    <property type="evidence" value="ECO:0007669"/>
    <property type="project" value="UniProtKB-KW"/>
</dbReference>
<dbReference type="EMBL" id="BQKV01000104">
    <property type="protein sequence ID" value="GJN65673.1"/>
    <property type="molecule type" value="Genomic_DNA"/>
</dbReference>
<dbReference type="CDD" id="cd03214">
    <property type="entry name" value="ABC_Iron-Siderophores_B12_Hemin"/>
    <property type="match status" value="1"/>
</dbReference>
<keyword evidence="4" id="KW-1278">Translocase</keyword>
<dbReference type="Gene3D" id="3.40.50.300">
    <property type="entry name" value="P-loop containing nucleotide triphosphate hydrolases"/>
    <property type="match status" value="1"/>
</dbReference>
<dbReference type="RefSeq" id="WP_238317884.1">
    <property type="nucleotide sequence ID" value="NZ_BQKV01000104.1"/>
</dbReference>
<evidence type="ECO:0000313" key="7">
    <source>
        <dbReference type="Proteomes" id="UP001055185"/>
    </source>
</evidence>
<dbReference type="InterPro" id="IPR027417">
    <property type="entry name" value="P-loop_NTPase"/>
</dbReference>
<evidence type="ECO:0000256" key="4">
    <source>
        <dbReference type="ARBA" id="ARBA00022967"/>
    </source>
</evidence>
<keyword evidence="1" id="KW-0813">Transport</keyword>
<keyword evidence="3 6" id="KW-0067">ATP-binding</keyword>
<dbReference type="PANTHER" id="PTHR42794">
    <property type="entry name" value="HEMIN IMPORT ATP-BINDING PROTEIN HMUV"/>
    <property type="match status" value="1"/>
</dbReference>
<organism evidence="6 7">
    <name type="scientific">Faecalibacterium gallinarum</name>
    <dbReference type="NCBI Taxonomy" id="2903556"/>
    <lineage>
        <taxon>Bacteria</taxon>
        <taxon>Bacillati</taxon>
        <taxon>Bacillota</taxon>
        <taxon>Clostridia</taxon>
        <taxon>Eubacteriales</taxon>
        <taxon>Oscillospiraceae</taxon>
        <taxon>Faecalibacterium</taxon>
    </lineage>
</organism>
<keyword evidence="7" id="KW-1185">Reference proteome</keyword>
<dbReference type="AlphaFoldDB" id="A0AA37J0K8"/>
<dbReference type="InterPro" id="IPR003439">
    <property type="entry name" value="ABC_transporter-like_ATP-bd"/>
</dbReference>
<dbReference type="Pfam" id="PF00005">
    <property type="entry name" value="ABC_tran"/>
    <property type="match status" value="1"/>
</dbReference>
<proteinExistence type="predicted"/>
<accession>A0AA37J0K8</accession>
<keyword evidence="2" id="KW-0547">Nucleotide-binding</keyword>
<comment type="caution">
    <text evidence="6">The sequence shown here is derived from an EMBL/GenBank/DDBJ whole genome shotgun (WGS) entry which is preliminary data.</text>
</comment>
<dbReference type="GO" id="GO:0016887">
    <property type="term" value="F:ATP hydrolysis activity"/>
    <property type="evidence" value="ECO:0007669"/>
    <property type="project" value="InterPro"/>
</dbReference>
<feature type="domain" description="ABC transporter" evidence="5">
    <location>
        <begin position="1"/>
        <end position="238"/>
    </location>
</feature>
<protein>
    <submittedName>
        <fullName evidence="6">Cobalamin/Fe3+-siderophore ABC transporter ATP-binding protein</fullName>
    </submittedName>
</protein>
<dbReference type="SMART" id="SM00382">
    <property type="entry name" value="AAA"/>
    <property type="match status" value="1"/>
</dbReference>
<dbReference type="SUPFAM" id="SSF52540">
    <property type="entry name" value="P-loop containing nucleoside triphosphate hydrolases"/>
    <property type="match status" value="1"/>
</dbReference>
<gene>
    <name evidence="6" type="ORF">JCM17207_22980</name>
</gene>